<dbReference type="FunCoup" id="A0A1S3JJT6">
    <property type="interactions" value="622"/>
</dbReference>
<dbReference type="InterPro" id="IPR040394">
    <property type="entry name" value="FBX25/32"/>
</dbReference>
<dbReference type="RefSeq" id="XP_013410633.1">
    <property type="nucleotide sequence ID" value="XM_013555179.2"/>
</dbReference>
<dbReference type="InterPro" id="IPR001810">
    <property type="entry name" value="F-box_dom"/>
</dbReference>
<dbReference type="KEGG" id="lak:106173879"/>
<gene>
    <name evidence="7" type="primary">LOC106173879</name>
</gene>
<dbReference type="InterPro" id="IPR036047">
    <property type="entry name" value="F-box-like_dom_sf"/>
</dbReference>
<dbReference type="GO" id="GO:0005634">
    <property type="term" value="C:nucleus"/>
    <property type="evidence" value="ECO:0007669"/>
    <property type="project" value="UniProtKB-SubCell"/>
</dbReference>
<keyword evidence="3" id="KW-0833">Ubl conjugation pathway</keyword>
<comment type="subcellular location">
    <subcellularLocation>
        <location evidence="1">Nucleus</location>
    </subcellularLocation>
</comment>
<feature type="domain" description="F-box" evidence="5">
    <location>
        <begin position="202"/>
        <end position="249"/>
    </location>
</feature>
<evidence type="ECO:0000256" key="3">
    <source>
        <dbReference type="ARBA" id="ARBA00022786"/>
    </source>
</evidence>
<evidence type="ECO:0000256" key="4">
    <source>
        <dbReference type="ARBA" id="ARBA00023242"/>
    </source>
</evidence>
<evidence type="ECO:0000313" key="7">
    <source>
        <dbReference type="RefSeq" id="XP_013410633.1"/>
    </source>
</evidence>
<dbReference type="OrthoDB" id="9991467at2759"/>
<dbReference type="Pfam" id="PF12937">
    <property type="entry name" value="F-box-like"/>
    <property type="match status" value="1"/>
</dbReference>
<dbReference type="GO" id="GO:0016567">
    <property type="term" value="P:protein ubiquitination"/>
    <property type="evidence" value="ECO:0007669"/>
    <property type="project" value="UniProtKB-UniPathway"/>
</dbReference>
<name>A0A1S3JJT6_LINAN</name>
<organism evidence="6 7">
    <name type="scientific">Lingula anatina</name>
    <name type="common">Brachiopod</name>
    <name type="synonym">Lingula unguis</name>
    <dbReference type="NCBI Taxonomy" id="7574"/>
    <lineage>
        <taxon>Eukaryota</taxon>
        <taxon>Metazoa</taxon>
        <taxon>Spiralia</taxon>
        <taxon>Lophotrochozoa</taxon>
        <taxon>Brachiopoda</taxon>
        <taxon>Linguliformea</taxon>
        <taxon>Lingulata</taxon>
        <taxon>Lingulida</taxon>
        <taxon>Linguloidea</taxon>
        <taxon>Lingulidae</taxon>
        <taxon>Lingula</taxon>
    </lineage>
</organism>
<dbReference type="InParanoid" id="A0A1S3JJT6"/>
<dbReference type="OMA" id="AWDTMAK"/>
<dbReference type="PANTHER" id="PTHR13123:SF7">
    <property type="entry name" value="LD30288P"/>
    <property type="match status" value="1"/>
</dbReference>
<keyword evidence="6" id="KW-1185">Reference proteome</keyword>
<evidence type="ECO:0000259" key="5">
    <source>
        <dbReference type="PROSITE" id="PS50181"/>
    </source>
</evidence>
<keyword evidence="4" id="KW-0539">Nucleus</keyword>
<dbReference type="GO" id="GO:0019005">
    <property type="term" value="C:SCF ubiquitin ligase complex"/>
    <property type="evidence" value="ECO:0007669"/>
    <property type="project" value="TreeGrafter"/>
</dbReference>
<evidence type="ECO:0000256" key="1">
    <source>
        <dbReference type="ARBA" id="ARBA00004123"/>
    </source>
</evidence>
<sequence>MPFLGKDWRSPGEQWVRTDKGWERMRMWRLKLLENLNENVVARIIKLALEDMESRHSALVTHSQPHIYVAKTMSREHQMQISLGDVLTKLDFAGAAKNIRRFNYVCKLLDVLINEKLQYLGGQAQKQVFSILEAATNYVVTAKTNTQLLKQLLVSARQVLIAEERYHLGSPTLWQNHMETVNRAESQLATVLEPVHEAEEGSRTLADLPNECLWKILGMLSDHLDIVSTGLTKKRLYEISAEELLWRELCLYHFTYDQVNNLLVSGQRRNNLDWNWKKLYLRLVKRHGKKEVYADMLHLCDNCNCVFWKGLGHPCLSKDGCHSSTEVSPHKFLQIFNP</sequence>
<proteinExistence type="predicted"/>
<comment type="pathway">
    <text evidence="2">Protein modification; protein ubiquitination.</text>
</comment>
<dbReference type="GO" id="GO:0005737">
    <property type="term" value="C:cytoplasm"/>
    <property type="evidence" value="ECO:0007669"/>
    <property type="project" value="TreeGrafter"/>
</dbReference>
<dbReference type="Proteomes" id="UP000085678">
    <property type="component" value="Unplaced"/>
</dbReference>
<protein>
    <submittedName>
        <fullName evidence="7">F-box only protein 25</fullName>
    </submittedName>
</protein>
<dbReference type="AlphaFoldDB" id="A0A1S3JJT6"/>
<dbReference type="UniPathway" id="UPA00143"/>
<evidence type="ECO:0000313" key="6">
    <source>
        <dbReference type="Proteomes" id="UP000085678"/>
    </source>
</evidence>
<reference evidence="7" key="1">
    <citation type="submission" date="2025-08" db="UniProtKB">
        <authorList>
            <consortium name="RefSeq"/>
        </authorList>
    </citation>
    <scope>IDENTIFICATION</scope>
    <source>
        <tissue evidence="7">Gonads</tissue>
    </source>
</reference>
<dbReference type="GeneID" id="106173879"/>
<dbReference type="PANTHER" id="PTHR13123">
    <property type="entry name" value="LD30288P"/>
    <property type="match status" value="1"/>
</dbReference>
<evidence type="ECO:0000256" key="2">
    <source>
        <dbReference type="ARBA" id="ARBA00004906"/>
    </source>
</evidence>
<dbReference type="PROSITE" id="PS50181">
    <property type="entry name" value="FBOX"/>
    <property type="match status" value="1"/>
</dbReference>
<dbReference type="Gene3D" id="1.20.1280.50">
    <property type="match status" value="1"/>
</dbReference>
<dbReference type="STRING" id="7574.A0A1S3JJT6"/>
<dbReference type="SUPFAM" id="SSF81383">
    <property type="entry name" value="F-box domain"/>
    <property type="match status" value="1"/>
</dbReference>
<accession>A0A1S3JJT6</accession>